<feature type="transmembrane region" description="Helical" evidence="1">
    <location>
        <begin position="12"/>
        <end position="33"/>
    </location>
</feature>
<keyword evidence="1" id="KW-0472">Membrane</keyword>
<evidence type="ECO:0000313" key="3">
    <source>
        <dbReference type="Proteomes" id="UP000178615"/>
    </source>
</evidence>
<sequence length="81" mass="9747">MDGKYIKAMFKIFLMMILVALLVQAVSFGIYWYNLKNYSKRGNIAKEKERCDKVVNEQTGELTDFSYCKRYLEWYRQNVKN</sequence>
<accession>A0A1F4UKP6</accession>
<proteinExistence type="predicted"/>
<gene>
    <name evidence="2" type="ORF">A2V49_04235</name>
</gene>
<dbReference type="Proteomes" id="UP000178615">
    <property type="component" value="Unassembled WGS sequence"/>
</dbReference>
<protein>
    <submittedName>
        <fullName evidence="2">Uncharacterized protein</fullName>
    </submittedName>
</protein>
<keyword evidence="1" id="KW-1133">Transmembrane helix</keyword>
<organism evidence="2 3">
    <name type="scientific">candidate division WWE3 bacterium RBG_19FT_COMBO_34_6</name>
    <dbReference type="NCBI Taxonomy" id="1802612"/>
    <lineage>
        <taxon>Bacteria</taxon>
        <taxon>Katanobacteria</taxon>
    </lineage>
</organism>
<dbReference type="AlphaFoldDB" id="A0A1F4UKP6"/>
<keyword evidence="1" id="KW-0812">Transmembrane</keyword>
<comment type="caution">
    <text evidence="2">The sequence shown here is derived from an EMBL/GenBank/DDBJ whole genome shotgun (WGS) entry which is preliminary data.</text>
</comment>
<name>A0A1F4UKP6_UNCKA</name>
<dbReference type="EMBL" id="MEUV01000031">
    <property type="protein sequence ID" value="OGC45507.1"/>
    <property type="molecule type" value="Genomic_DNA"/>
</dbReference>
<reference evidence="2 3" key="1">
    <citation type="journal article" date="2016" name="Nat. Commun.">
        <title>Thousands of microbial genomes shed light on interconnected biogeochemical processes in an aquifer system.</title>
        <authorList>
            <person name="Anantharaman K."/>
            <person name="Brown C.T."/>
            <person name="Hug L.A."/>
            <person name="Sharon I."/>
            <person name="Castelle C.J."/>
            <person name="Probst A.J."/>
            <person name="Thomas B.C."/>
            <person name="Singh A."/>
            <person name="Wilkins M.J."/>
            <person name="Karaoz U."/>
            <person name="Brodie E.L."/>
            <person name="Williams K.H."/>
            <person name="Hubbard S.S."/>
            <person name="Banfield J.F."/>
        </authorList>
    </citation>
    <scope>NUCLEOTIDE SEQUENCE [LARGE SCALE GENOMIC DNA]</scope>
</reference>
<evidence type="ECO:0000313" key="2">
    <source>
        <dbReference type="EMBL" id="OGC45507.1"/>
    </source>
</evidence>
<evidence type="ECO:0000256" key="1">
    <source>
        <dbReference type="SAM" id="Phobius"/>
    </source>
</evidence>